<evidence type="ECO:0000256" key="4">
    <source>
        <dbReference type="ARBA" id="ARBA00022679"/>
    </source>
</evidence>
<feature type="transmembrane region" description="Helical" evidence="9">
    <location>
        <begin position="100"/>
        <end position="119"/>
    </location>
</feature>
<keyword evidence="4" id="KW-0808">Transferase</keyword>
<sequence>MTVLLGGLEAAKLWAFAAGAPAVRAYDAARYWQLGEQVASGDVWMVRDAVAYRTPGYPWCLGLVQLTAGESAWRAVVVLQYAAVGLTTLMTAWGAWRLSGGWGGACAATAVCVVSAARASHASVLLSESLFIPVWTLAVCGLTADDGFSRRGHTALVAASWCTACLLRPVALAVVPAWLLAWWWWVREAPRRGSTQPRWWEPIVITLAVAAALCGPWIVRNGLLFGRPTLTVFLGREMWMATFGPGAPPAPSLPETPDARRLRELLSTREAEVDARNNWAVSHGLCAAGLSDAQADDLMRRVAWQAVLRDPVRALLRWAGRSVDFWRAVYSRSQTFYGDTPVPEPLPAGYWNHASCTRFRDGWLDHAWESRLLTVELTSLAAGLGLAGLWLSPTRFRSAAVLTVVIFSTALVTSALEYPNYRYRMVLEPVLIMAAVAGWQVLYDVLRRGVAALWQEGQQANPEAGSSEPLQMARQVSRQDKRDK</sequence>
<keyword evidence="5 9" id="KW-0812">Transmembrane</keyword>
<name>A0A7C4LSU6_9PLAN</name>
<evidence type="ECO:0000256" key="3">
    <source>
        <dbReference type="ARBA" id="ARBA00022676"/>
    </source>
</evidence>
<evidence type="ECO:0000256" key="2">
    <source>
        <dbReference type="ARBA" id="ARBA00022475"/>
    </source>
</evidence>
<proteinExistence type="predicted"/>
<feature type="transmembrane region" description="Helical" evidence="9">
    <location>
        <begin position="199"/>
        <end position="219"/>
    </location>
</feature>
<evidence type="ECO:0008006" key="11">
    <source>
        <dbReference type="Google" id="ProtNLM"/>
    </source>
</evidence>
<dbReference type="PANTHER" id="PTHR33908:SF11">
    <property type="entry name" value="MEMBRANE PROTEIN"/>
    <property type="match status" value="1"/>
</dbReference>
<keyword evidence="2" id="KW-1003">Cell membrane</keyword>
<gene>
    <name evidence="10" type="ORF">ENS64_16930</name>
</gene>
<protein>
    <recommendedName>
        <fullName evidence="11">Glycosyltransferase RgtA/B/C/D-like domain-containing protein</fullName>
    </recommendedName>
</protein>
<keyword evidence="3" id="KW-0328">Glycosyltransferase</keyword>
<dbReference type="InterPro" id="IPR050297">
    <property type="entry name" value="LipidA_mod_glycosyltrf_83"/>
</dbReference>
<dbReference type="AlphaFoldDB" id="A0A7C4LSU6"/>
<keyword evidence="6 9" id="KW-1133">Transmembrane helix</keyword>
<organism evidence="10">
    <name type="scientific">Schlesneria paludicola</name>
    <dbReference type="NCBI Taxonomy" id="360056"/>
    <lineage>
        <taxon>Bacteria</taxon>
        <taxon>Pseudomonadati</taxon>
        <taxon>Planctomycetota</taxon>
        <taxon>Planctomycetia</taxon>
        <taxon>Planctomycetales</taxon>
        <taxon>Planctomycetaceae</taxon>
        <taxon>Schlesneria</taxon>
    </lineage>
</organism>
<dbReference type="GO" id="GO:0009103">
    <property type="term" value="P:lipopolysaccharide biosynthetic process"/>
    <property type="evidence" value="ECO:0007669"/>
    <property type="project" value="UniProtKB-ARBA"/>
</dbReference>
<accession>A0A7C4LSU6</accession>
<keyword evidence="7 9" id="KW-0472">Membrane</keyword>
<comment type="subcellular location">
    <subcellularLocation>
        <location evidence="1">Cell membrane</location>
        <topology evidence="1">Multi-pass membrane protein</topology>
    </subcellularLocation>
</comment>
<comment type="caution">
    <text evidence="10">The sequence shown here is derived from an EMBL/GenBank/DDBJ whole genome shotgun (WGS) entry which is preliminary data.</text>
</comment>
<dbReference type="PANTHER" id="PTHR33908">
    <property type="entry name" value="MANNOSYLTRANSFERASE YKCB-RELATED"/>
    <property type="match status" value="1"/>
</dbReference>
<evidence type="ECO:0000256" key="6">
    <source>
        <dbReference type="ARBA" id="ARBA00022989"/>
    </source>
</evidence>
<feature type="transmembrane region" description="Helical" evidence="9">
    <location>
        <begin position="156"/>
        <end position="179"/>
    </location>
</feature>
<evidence type="ECO:0000256" key="5">
    <source>
        <dbReference type="ARBA" id="ARBA00022692"/>
    </source>
</evidence>
<dbReference type="GO" id="GO:0005886">
    <property type="term" value="C:plasma membrane"/>
    <property type="evidence" value="ECO:0007669"/>
    <property type="project" value="UniProtKB-SubCell"/>
</dbReference>
<evidence type="ECO:0000313" key="10">
    <source>
        <dbReference type="EMBL" id="HGT40931.1"/>
    </source>
</evidence>
<evidence type="ECO:0000256" key="9">
    <source>
        <dbReference type="SAM" id="Phobius"/>
    </source>
</evidence>
<dbReference type="EMBL" id="DSVQ01000019">
    <property type="protein sequence ID" value="HGT40931.1"/>
    <property type="molecule type" value="Genomic_DNA"/>
</dbReference>
<evidence type="ECO:0000256" key="7">
    <source>
        <dbReference type="ARBA" id="ARBA00023136"/>
    </source>
</evidence>
<reference evidence="10" key="1">
    <citation type="journal article" date="2020" name="mSystems">
        <title>Genome- and Community-Level Interaction Insights into Carbon Utilization and Element Cycling Functions of Hydrothermarchaeota in Hydrothermal Sediment.</title>
        <authorList>
            <person name="Zhou Z."/>
            <person name="Liu Y."/>
            <person name="Xu W."/>
            <person name="Pan J."/>
            <person name="Luo Z.H."/>
            <person name="Li M."/>
        </authorList>
    </citation>
    <scope>NUCLEOTIDE SEQUENCE [LARGE SCALE GENOMIC DNA]</scope>
    <source>
        <strain evidence="10">SpSt-508</strain>
    </source>
</reference>
<feature type="region of interest" description="Disordered" evidence="8">
    <location>
        <begin position="458"/>
        <end position="484"/>
    </location>
</feature>
<feature type="transmembrane region" description="Helical" evidence="9">
    <location>
        <begin position="125"/>
        <end position="144"/>
    </location>
</feature>
<evidence type="ECO:0000256" key="1">
    <source>
        <dbReference type="ARBA" id="ARBA00004651"/>
    </source>
</evidence>
<evidence type="ECO:0000256" key="8">
    <source>
        <dbReference type="SAM" id="MobiDB-lite"/>
    </source>
</evidence>
<dbReference type="GO" id="GO:0016763">
    <property type="term" value="F:pentosyltransferase activity"/>
    <property type="evidence" value="ECO:0007669"/>
    <property type="project" value="TreeGrafter"/>
</dbReference>